<organism evidence="2 3">
    <name type="scientific">Intrasporangium calvum (strain ATCC 23552 / DSM 43043 / JCM 3097 / NBRC 12989 / NCIMB 10167 / NRRL B-3866 / 7 KIP)</name>
    <dbReference type="NCBI Taxonomy" id="710696"/>
    <lineage>
        <taxon>Bacteria</taxon>
        <taxon>Bacillati</taxon>
        <taxon>Actinomycetota</taxon>
        <taxon>Actinomycetes</taxon>
        <taxon>Micrococcales</taxon>
        <taxon>Intrasporangiaceae</taxon>
        <taxon>Intrasporangium</taxon>
    </lineage>
</organism>
<gene>
    <name evidence="2" type="ordered locus">Intca_2573</name>
</gene>
<name>E6S7Y3_INTC7</name>
<dbReference type="Pfam" id="PF13338">
    <property type="entry name" value="AbiEi_4"/>
    <property type="match status" value="1"/>
</dbReference>
<reference evidence="2 3" key="1">
    <citation type="journal article" date="2010" name="Stand. Genomic Sci.">
        <title>Complete genome sequence of Intrasporangium calvum type strain (7 KIP).</title>
        <authorList>
            <person name="Del Rio T.G."/>
            <person name="Chertkov O."/>
            <person name="Yasawong M."/>
            <person name="Lucas S."/>
            <person name="Deshpande S."/>
            <person name="Cheng J.F."/>
            <person name="Detter C."/>
            <person name="Tapia R."/>
            <person name="Han C."/>
            <person name="Goodwin L."/>
            <person name="Pitluck S."/>
            <person name="Liolios K."/>
            <person name="Ivanova N."/>
            <person name="Mavromatis K."/>
            <person name="Pati A."/>
            <person name="Chen A."/>
            <person name="Palaniappan K."/>
            <person name="Land M."/>
            <person name="Hauser L."/>
            <person name="Chang Y.J."/>
            <person name="Jeffries C.D."/>
            <person name="Rohde M."/>
            <person name="Pukall R."/>
            <person name="Sikorski J."/>
            <person name="Goker M."/>
            <person name="Woyke T."/>
            <person name="Bristow J."/>
            <person name="Eisen J.A."/>
            <person name="Markowitz V."/>
            <person name="Hugenholtz P."/>
            <person name="Kyrpides N.C."/>
            <person name="Klenk H.P."/>
            <person name="Lapidus A."/>
        </authorList>
    </citation>
    <scope>NUCLEOTIDE SEQUENCE [LARGE SCALE GENOMIC DNA]</scope>
    <source>
        <strain evidence="3">ATCC 23552 / DSM 43043 / JCM 3097 / NBRC 12989 / 7 KIP</strain>
    </source>
</reference>
<accession>E6S7Y3</accession>
<dbReference type="AlphaFoldDB" id="E6S7Y3"/>
<dbReference type="Proteomes" id="UP000008914">
    <property type="component" value="Chromosome"/>
</dbReference>
<sequence>MDTRLQALAGHQNGTFTAAQATALGVPDHELRRAVAGGELVRVRRQAYVSGPVWAAATPEERYRLAAVAIARTRAGDALSHHAALAVHGLPLWGADTDRVDLVSEVRQVTHRRGLALHPARGLHLGEVDGVRVTSVARALVRTAVSMGRDCAVVAGDAALHRNLVTVAELIDEVARVTPHEGRGRALEAVLRMDAKAESVGESLTRLVLDDLGMGYESQVVIRTQSGRFVGRVDFLVEGVVLEFDGRSKYQRARDDDDSDGAGSADPGQVVWLEKRREDAIRREGYPVERVVWDDLARPGLIGLRIKEAKRLVRRPRGEEQRPGA</sequence>
<evidence type="ECO:0000259" key="1">
    <source>
        <dbReference type="Pfam" id="PF13338"/>
    </source>
</evidence>
<evidence type="ECO:0000313" key="3">
    <source>
        <dbReference type="Proteomes" id="UP000008914"/>
    </source>
</evidence>
<feature type="domain" description="AbiEi antitoxin N-terminal" evidence="1">
    <location>
        <begin position="4"/>
        <end position="49"/>
    </location>
</feature>
<dbReference type="RefSeq" id="WP_013493393.1">
    <property type="nucleotide sequence ID" value="NC_014830.1"/>
</dbReference>
<dbReference type="HOGENOM" id="CLU_052626_4_1_11"/>
<proteinExistence type="predicted"/>
<dbReference type="OrthoDB" id="5517693at2"/>
<dbReference type="EMBL" id="CP002343">
    <property type="protein sequence ID" value="ADU49079.1"/>
    <property type="molecule type" value="Genomic_DNA"/>
</dbReference>
<dbReference type="KEGG" id="ica:Intca_2573"/>
<dbReference type="eggNOG" id="COG5340">
    <property type="taxonomic scope" value="Bacteria"/>
</dbReference>
<dbReference type="InterPro" id="IPR025159">
    <property type="entry name" value="AbiEi_N"/>
</dbReference>
<keyword evidence="3" id="KW-1185">Reference proteome</keyword>
<evidence type="ECO:0000313" key="2">
    <source>
        <dbReference type="EMBL" id="ADU49079.1"/>
    </source>
</evidence>
<protein>
    <recommendedName>
        <fullName evidence="1">AbiEi antitoxin N-terminal domain-containing protein</fullName>
    </recommendedName>
</protein>
<dbReference type="STRING" id="710696.Intca_2573"/>